<dbReference type="Proteomes" id="UP000009073">
    <property type="component" value="Chromosome"/>
</dbReference>
<gene>
    <name evidence="1" type="ordered locus">Tola_1146</name>
</gene>
<proteinExistence type="predicted"/>
<name>C4LDH4_TOLAT</name>
<accession>C4LDH4</accession>
<reference evidence="1 2" key="2">
    <citation type="journal article" date="2011" name="Stand. Genomic Sci.">
        <title>Complete genome sequence of Tolumonas auensis type strain (TA 4).</title>
        <authorList>
            <person name="Chertkov O."/>
            <person name="Copeland A."/>
            <person name="Lucas S."/>
            <person name="Lapidus A."/>
            <person name="Berry K.W."/>
            <person name="Detter J.C."/>
            <person name="Del Rio T.G."/>
            <person name="Hammon N."/>
            <person name="Dalin E."/>
            <person name="Tice H."/>
            <person name="Pitluck S."/>
            <person name="Richardson P."/>
            <person name="Bruce D."/>
            <person name="Goodwin L."/>
            <person name="Han C."/>
            <person name="Tapia R."/>
            <person name="Saunders E."/>
            <person name="Schmutz J."/>
            <person name="Brettin T."/>
            <person name="Larimer F."/>
            <person name="Land M."/>
            <person name="Hauser L."/>
            <person name="Spring S."/>
            <person name="Rohde M."/>
            <person name="Kyrpides N.C."/>
            <person name="Ivanova N."/>
            <person name="Goker M."/>
            <person name="Beller H.R."/>
            <person name="Klenk H.P."/>
            <person name="Woyke T."/>
        </authorList>
    </citation>
    <scope>NUCLEOTIDE SEQUENCE [LARGE SCALE GENOMIC DNA]</scope>
    <source>
        <strain evidence="2">DSM 9187 / TA4</strain>
    </source>
</reference>
<evidence type="ECO:0000313" key="2">
    <source>
        <dbReference type="Proteomes" id="UP000009073"/>
    </source>
</evidence>
<evidence type="ECO:0000313" key="1">
    <source>
        <dbReference type="EMBL" id="ACQ92770.1"/>
    </source>
</evidence>
<reference evidence="2" key="1">
    <citation type="submission" date="2009-05" db="EMBL/GenBank/DDBJ databases">
        <title>Complete sequence of Tolumonas auensis DSM 9187.</title>
        <authorList>
            <consortium name="US DOE Joint Genome Institute"/>
            <person name="Lucas S."/>
            <person name="Copeland A."/>
            <person name="Lapidus A."/>
            <person name="Glavina del Rio T."/>
            <person name="Tice H."/>
            <person name="Bruce D."/>
            <person name="Goodwin L."/>
            <person name="Pitluck S."/>
            <person name="Chertkov O."/>
            <person name="Brettin T."/>
            <person name="Detter J.C."/>
            <person name="Han C."/>
            <person name="Larimer F."/>
            <person name="Land M."/>
            <person name="Hauser L."/>
            <person name="Kyrpides N."/>
            <person name="Mikhailova N."/>
            <person name="Spring S."/>
            <person name="Beller H."/>
        </authorList>
    </citation>
    <scope>NUCLEOTIDE SEQUENCE [LARGE SCALE GENOMIC DNA]</scope>
    <source>
        <strain evidence="2">DSM 9187 / TA4</strain>
    </source>
</reference>
<protein>
    <submittedName>
        <fullName evidence="1">Uncharacterized protein</fullName>
    </submittedName>
</protein>
<dbReference type="KEGG" id="tau:Tola_1146"/>
<sequence length="116" mass="13250">MIVGIEALTRELISQHDWIFPVVNGKRIGHAIDMASVYSLHGIKVLIVHGTSILEVEIEIDSVENREMLHEKIRALLEQPLIYPPYQHGDQSLTANRRKYPSLDKYRAIMSDKTGM</sequence>
<dbReference type="HOGENOM" id="CLU_169070_0_0_6"/>
<dbReference type="AlphaFoldDB" id="C4LDH4"/>
<dbReference type="RefSeq" id="WP_012729369.1">
    <property type="nucleotide sequence ID" value="NC_012691.1"/>
</dbReference>
<dbReference type="EMBL" id="CP001616">
    <property type="protein sequence ID" value="ACQ92770.1"/>
    <property type="molecule type" value="Genomic_DNA"/>
</dbReference>
<organism evidence="1 2">
    <name type="scientific">Tolumonas auensis (strain DSM 9187 / NBRC 110442 / TA 4)</name>
    <dbReference type="NCBI Taxonomy" id="595494"/>
    <lineage>
        <taxon>Bacteria</taxon>
        <taxon>Pseudomonadati</taxon>
        <taxon>Pseudomonadota</taxon>
        <taxon>Gammaproteobacteria</taxon>
        <taxon>Aeromonadales</taxon>
        <taxon>Aeromonadaceae</taxon>
        <taxon>Tolumonas</taxon>
    </lineage>
</organism>
<keyword evidence="2" id="KW-1185">Reference proteome</keyword>